<evidence type="ECO:0000256" key="1">
    <source>
        <dbReference type="SAM" id="MobiDB-lite"/>
    </source>
</evidence>
<reference evidence="3" key="2">
    <citation type="submission" date="2015-01" db="EMBL/GenBank/DDBJ databases">
        <title>Evolutionary Origins and Diversification of the Mycorrhizal Mutualists.</title>
        <authorList>
            <consortium name="DOE Joint Genome Institute"/>
            <consortium name="Mycorrhizal Genomics Consortium"/>
            <person name="Kohler A."/>
            <person name="Kuo A."/>
            <person name="Nagy L.G."/>
            <person name="Floudas D."/>
            <person name="Copeland A."/>
            <person name="Barry K.W."/>
            <person name="Cichocki N."/>
            <person name="Veneault-Fourrey C."/>
            <person name="LaButti K."/>
            <person name="Lindquist E.A."/>
            <person name="Lipzen A."/>
            <person name="Lundell T."/>
            <person name="Morin E."/>
            <person name="Murat C."/>
            <person name="Riley R."/>
            <person name="Ohm R."/>
            <person name="Sun H."/>
            <person name="Tunlid A."/>
            <person name="Henrissat B."/>
            <person name="Grigoriev I.V."/>
            <person name="Hibbett D.S."/>
            <person name="Martin F."/>
        </authorList>
    </citation>
    <scope>NUCLEOTIDE SEQUENCE [LARGE SCALE GENOMIC DNA]</scope>
    <source>
        <strain evidence="3">MUT 4182</strain>
    </source>
</reference>
<dbReference type="OrthoDB" id="2576311at2759"/>
<keyword evidence="3" id="KW-1185">Reference proteome</keyword>
<protein>
    <submittedName>
        <fullName evidence="2">Uncharacterized protein</fullName>
    </submittedName>
</protein>
<proteinExistence type="predicted"/>
<accession>A0A0C3QW10</accession>
<evidence type="ECO:0000313" key="2">
    <source>
        <dbReference type="EMBL" id="KIO33896.1"/>
    </source>
</evidence>
<reference evidence="2 3" key="1">
    <citation type="submission" date="2014-04" db="EMBL/GenBank/DDBJ databases">
        <authorList>
            <consortium name="DOE Joint Genome Institute"/>
            <person name="Kuo A."/>
            <person name="Girlanda M."/>
            <person name="Perotto S."/>
            <person name="Kohler A."/>
            <person name="Nagy L.G."/>
            <person name="Floudas D."/>
            <person name="Copeland A."/>
            <person name="Barry K.W."/>
            <person name="Cichocki N."/>
            <person name="Veneault-Fourrey C."/>
            <person name="LaButti K."/>
            <person name="Lindquist E.A."/>
            <person name="Lipzen A."/>
            <person name="Lundell T."/>
            <person name="Morin E."/>
            <person name="Murat C."/>
            <person name="Sun H."/>
            <person name="Tunlid A."/>
            <person name="Henrissat B."/>
            <person name="Grigoriev I.V."/>
            <person name="Hibbett D.S."/>
            <person name="Martin F."/>
            <person name="Nordberg H.P."/>
            <person name="Cantor M.N."/>
            <person name="Hua S.X."/>
        </authorList>
    </citation>
    <scope>NUCLEOTIDE SEQUENCE [LARGE SCALE GENOMIC DNA]</scope>
    <source>
        <strain evidence="2 3">MUT 4182</strain>
    </source>
</reference>
<feature type="compositionally biased region" description="Basic and acidic residues" evidence="1">
    <location>
        <begin position="32"/>
        <end position="45"/>
    </location>
</feature>
<sequence>MRRSSYGKGQKVTPAPYNDAGLGDTAYAAGEHGYEKEGYPPHRLDMGTPAPSAPLMGGAPMGLKPYDPSDPSTFPTSPSYAGSPAPGSTLVSHETGVQSGSYQTYPSQQPGYPPNNQQPYKPGGYSGAAEV</sequence>
<dbReference type="HOGENOM" id="CLU_1929141_0_0_1"/>
<gene>
    <name evidence="2" type="ORF">M407DRAFT_17165</name>
</gene>
<feature type="compositionally biased region" description="Polar residues" evidence="1">
    <location>
        <begin position="90"/>
        <end position="104"/>
    </location>
</feature>
<organism evidence="2 3">
    <name type="scientific">Tulasnella calospora MUT 4182</name>
    <dbReference type="NCBI Taxonomy" id="1051891"/>
    <lineage>
        <taxon>Eukaryota</taxon>
        <taxon>Fungi</taxon>
        <taxon>Dikarya</taxon>
        <taxon>Basidiomycota</taxon>
        <taxon>Agaricomycotina</taxon>
        <taxon>Agaricomycetes</taxon>
        <taxon>Cantharellales</taxon>
        <taxon>Tulasnellaceae</taxon>
        <taxon>Tulasnella</taxon>
    </lineage>
</organism>
<feature type="region of interest" description="Disordered" evidence="1">
    <location>
        <begin position="1"/>
        <end position="131"/>
    </location>
</feature>
<dbReference type="EMBL" id="KN822945">
    <property type="protein sequence ID" value="KIO33896.1"/>
    <property type="molecule type" value="Genomic_DNA"/>
</dbReference>
<dbReference type="AlphaFoldDB" id="A0A0C3QW10"/>
<dbReference type="Proteomes" id="UP000054248">
    <property type="component" value="Unassembled WGS sequence"/>
</dbReference>
<name>A0A0C3QW10_9AGAM</name>
<feature type="compositionally biased region" description="Low complexity" evidence="1">
    <location>
        <begin position="65"/>
        <end position="89"/>
    </location>
</feature>
<evidence type="ECO:0000313" key="3">
    <source>
        <dbReference type="Proteomes" id="UP000054248"/>
    </source>
</evidence>
<feature type="compositionally biased region" description="Low complexity" evidence="1">
    <location>
        <begin position="105"/>
        <end position="123"/>
    </location>
</feature>